<dbReference type="NCBIfam" id="TIGR00229">
    <property type="entry name" value="sensory_box"/>
    <property type="match status" value="1"/>
</dbReference>
<dbReference type="CDD" id="cd01948">
    <property type="entry name" value="EAL"/>
    <property type="match status" value="1"/>
</dbReference>
<dbReference type="EMBL" id="CP043046">
    <property type="protein sequence ID" value="QEI06495.1"/>
    <property type="molecule type" value="Genomic_DNA"/>
</dbReference>
<name>A0A5C0AW86_9BURK</name>
<dbReference type="InterPro" id="IPR043128">
    <property type="entry name" value="Rev_trsase/Diguanyl_cyclase"/>
</dbReference>
<dbReference type="SUPFAM" id="SSF141868">
    <property type="entry name" value="EAL domain-like"/>
    <property type="match status" value="1"/>
</dbReference>
<evidence type="ECO:0000259" key="2">
    <source>
        <dbReference type="PROSITE" id="PS50112"/>
    </source>
</evidence>
<feature type="domain" description="EAL" evidence="4">
    <location>
        <begin position="490"/>
        <end position="746"/>
    </location>
</feature>
<dbReference type="SUPFAM" id="SSF55785">
    <property type="entry name" value="PYP-like sensor domain (PAS domain)"/>
    <property type="match status" value="1"/>
</dbReference>
<evidence type="ECO:0000313" key="6">
    <source>
        <dbReference type="EMBL" id="QEI06495.1"/>
    </source>
</evidence>
<feature type="domain" description="PAC" evidence="3">
    <location>
        <begin position="262"/>
        <end position="314"/>
    </location>
</feature>
<dbReference type="Proteomes" id="UP000325161">
    <property type="component" value="Chromosome"/>
</dbReference>
<dbReference type="InterPro" id="IPR000700">
    <property type="entry name" value="PAS-assoc_C"/>
</dbReference>
<dbReference type="FunFam" id="3.30.70.270:FF:000001">
    <property type="entry name" value="Diguanylate cyclase domain protein"/>
    <property type="match status" value="1"/>
</dbReference>
<dbReference type="Pfam" id="PF00990">
    <property type="entry name" value="GGDEF"/>
    <property type="match status" value="1"/>
</dbReference>
<dbReference type="SMART" id="SM00267">
    <property type="entry name" value="GGDEF"/>
    <property type="match status" value="1"/>
</dbReference>
<dbReference type="PROSITE" id="PS50887">
    <property type="entry name" value="GGDEF"/>
    <property type="match status" value="1"/>
</dbReference>
<feature type="transmembrane region" description="Helical" evidence="1">
    <location>
        <begin position="29"/>
        <end position="47"/>
    </location>
</feature>
<reference evidence="6 7" key="1">
    <citation type="submission" date="2019-08" db="EMBL/GenBank/DDBJ databases">
        <title>Amphibian skin-associated Pigmentiphaga: genome sequence and occurrence across geography and hosts.</title>
        <authorList>
            <person name="Bletz M.C."/>
            <person name="Bunk B."/>
            <person name="Sproeer C."/>
            <person name="Biwer P."/>
            <person name="Reiter S."/>
            <person name="Rabemananjara F.C.E."/>
            <person name="Schulz S."/>
            <person name="Overmann J."/>
            <person name="Vences M."/>
        </authorList>
    </citation>
    <scope>NUCLEOTIDE SEQUENCE [LARGE SCALE GENOMIC DNA]</scope>
    <source>
        <strain evidence="6 7">Mada1488</strain>
    </source>
</reference>
<keyword evidence="1" id="KW-1133">Transmembrane helix</keyword>
<protein>
    <submittedName>
        <fullName evidence="6">EAL domain-containing protein</fullName>
    </submittedName>
</protein>
<dbReference type="CDD" id="cd00130">
    <property type="entry name" value="PAS"/>
    <property type="match status" value="1"/>
</dbReference>
<dbReference type="PROSITE" id="PS50113">
    <property type="entry name" value="PAC"/>
    <property type="match status" value="1"/>
</dbReference>
<dbReference type="KEGG" id="pacr:FXN63_12135"/>
<dbReference type="Pfam" id="PF00563">
    <property type="entry name" value="EAL"/>
    <property type="match status" value="1"/>
</dbReference>
<dbReference type="Gene3D" id="3.30.450.20">
    <property type="entry name" value="PAS domain"/>
    <property type="match status" value="1"/>
</dbReference>
<evidence type="ECO:0000256" key="1">
    <source>
        <dbReference type="SAM" id="Phobius"/>
    </source>
</evidence>
<feature type="domain" description="GGDEF" evidence="5">
    <location>
        <begin position="346"/>
        <end position="479"/>
    </location>
</feature>
<dbReference type="InterPro" id="IPR035965">
    <property type="entry name" value="PAS-like_dom_sf"/>
</dbReference>
<evidence type="ECO:0000259" key="5">
    <source>
        <dbReference type="PROSITE" id="PS50887"/>
    </source>
</evidence>
<dbReference type="GO" id="GO:0003824">
    <property type="term" value="F:catalytic activity"/>
    <property type="evidence" value="ECO:0007669"/>
    <property type="project" value="UniProtKB-ARBA"/>
</dbReference>
<dbReference type="PROSITE" id="PS50883">
    <property type="entry name" value="EAL"/>
    <property type="match status" value="1"/>
</dbReference>
<feature type="transmembrane region" description="Helical" evidence="1">
    <location>
        <begin position="144"/>
        <end position="166"/>
    </location>
</feature>
<dbReference type="CDD" id="cd01949">
    <property type="entry name" value="GGDEF"/>
    <property type="match status" value="1"/>
</dbReference>
<dbReference type="NCBIfam" id="TIGR00254">
    <property type="entry name" value="GGDEF"/>
    <property type="match status" value="1"/>
</dbReference>
<dbReference type="PANTHER" id="PTHR44757:SF4">
    <property type="entry name" value="DIGUANYLATE CYCLASE DGCE-RELATED"/>
    <property type="match status" value="1"/>
</dbReference>
<dbReference type="OrthoDB" id="9813903at2"/>
<dbReference type="SUPFAM" id="SSF55073">
    <property type="entry name" value="Nucleotide cyclase"/>
    <property type="match status" value="1"/>
</dbReference>
<dbReference type="InterPro" id="IPR013656">
    <property type="entry name" value="PAS_4"/>
</dbReference>
<keyword evidence="1" id="KW-0472">Membrane</keyword>
<dbReference type="InterPro" id="IPR000160">
    <property type="entry name" value="GGDEF_dom"/>
</dbReference>
<organism evidence="6 7">
    <name type="scientific">Pigmentiphaga aceris</name>
    <dbReference type="NCBI Taxonomy" id="1940612"/>
    <lineage>
        <taxon>Bacteria</taxon>
        <taxon>Pseudomonadati</taxon>
        <taxon>Pseudomonadota</taxon>
        <taxon>Betaproteobacteria</taxon>
        <taxon>Burkholderiales</taxon>
        <taxon>Alcaligenaceae</taxon>
        <taxon>Pigmentiphaga</taxon>
    </lineage>
</organism>
<evidence type="ECO:0000259" key="3">
    <source>
        <dbReference type="PROSITE" id="PS50113"/>
    </source>
</evidence>
<dbReference type="InterPro" id="IPR000014">
    <property type="entry name" value="PAS"/>
</dbReference>
<dbReference type="AlphaFoldDB" id="A0A5C0AW86"/>
<dbReference type="PROSITE" id="PS50112">
    <property type="entry name" value="PAS"/>
    <property type="match status" value="1"/>
</dbReference>
<keyword evidence="1" id="KW-0812">Transmembrane</keyword>
<feature type="domain" description="PAS" evidence="2">
    <location>
        <begin position="183"/>
        <end position="256"/>
    </location>
</feature>
<dbReference type="Gene3D" id="3.20.20.450">
    <property type="entry name" value="EAL domain"/>
    <property type="match status" value="1"/>
</dbReference>
<dbReference type="InterPro" id="IPR035919">
    <property type="entry name" value="EAL_sf"/>
</dbReference>
<dbReference type="InterPro" id="IPR029787">
    <property type="entry name" value="Nucleotide_cyclase"/>
</dbReference>
<evidence type="ECO:0000259" key="4">
    <source>
        <dbReference type="PROSITE" id="PS50883"/>
    </source>
</evidence>
<keyword evidence="7" id="KW-1185">Reference proteome</keyword>
<proteinExistence type="predicted"/>
<accession>A0A5C0AW86</accession>
<dbReference type="Gene3D" id="3.30.70.270">
    <property type="match status" value="1"/>
</dbReference>
<dbReference type="PANTHER" id="PTHR44757">
    <property type="entry name" value="DIGUANYLATE CYCLASE DGCP"/>
    <property type="match status" value="1"/>
</dbReference>
<dbReference type="SMART" id="SM00091">
    <property type="entry name" value="PAS"/>
    <property type="match status" value="1"/>
</dbReference>
<sequence length="758" mass="83075">MRAKKKPVVLLAAFRSASRLQHALAWLVLALPLLGLPLGYFAVGYSARLAELNIKADVKAQLVTQANARSAIALPADETRLSELLTRTPAELPDERTSMLSPTGEVIASSNRELQWPTVAQNESLLDGDALVGSIEVRGSIRDLLLETGVAALIGLLAGGFAFLMLRQLMSKNRRIAEAMCEEQARARVTLQSIGDAVITTDADERIDYMNPVAERLTQWSLDEARGKHLIDVCPLVDEATMLPLTPMVTRAMREGQQCPFSGKDVALIRRDGASLAIEDSAAPLRDADGWVIGGAMVFRDVSGPRRMSQRIAWAATHDPLTGLVNRREFEVRVEMAWQRAQSAEHDSVLCYLDLDRFKIINDACGHAAGDALLKELAEVLQEQLSPSDTLSRLGGDEFGVLLEDCSVEQARVTASVLLNTVREHRFVRDGRTFVVGTSIGLVAIAADSGCRNELLSSADTACYSAKQQGRNRICVYHSTDAHIAQRRNEMSWAGRFERALEEERLVLYYQSYLALGSNSAQGRHIEILLRLIDEDGSLVAPGSFLPAAERYKLMPTIDQWVIGSVFKRYHQLVESMGTPLTCCINLSSTTLTSDGILDFIRERAVMHALPPGAICFEITETAAINNMRAATEFMREAKALGFSFALDDFGVGTSSLAYLRTLPVDYLKIDGSFVRNIDHDPIDHAMVDTINRVGHIMGLQTVGEYAESESVVDALRKLGVDFAQGYVVHRPEPLPEAGTRIQAQASITTTDQDAVVV</sequence>
<dbReference type="InterPro" id="IPR001633">
    <property type="entry name" value="EAL_dom"/>
</dbReference>
<dbReference type="RefSeq" id="WP_148815149.1">
    <property type="nucleotide sequence ID" value="NZ_CP043046.1"/>
</dbReference>
<dbReference type="InterPro" id="IPR052155">
    <property type="entry name" value="Biofilm_reg_signaling"/>
</dbReference>
<gene>
    <name evidence="6" type="ORF">FXN63_12135</name>
</gene>
<evidence type="ECO:0000313" key="7">
    <source>
        <dbReference type="Proteomes" id="UP000325161"/>
    </source>
</evidence>
<dbReference type="SMART" id="SM00052">
    <property type="entry name" value="EAL"/>
    <property type="match status" value="1"/>
</dbReference>
<dbReference type="Pfam" id="PF08448">
    <property type="entry name" value="PAS_4"/>
    <property type="match status" value="1"/>
</dbReference>